<name>A0A1R2C1G2_9CILI</name>
<protein>
    <submittedName>
        <fullName evidence="3">Uncharacterized protein</fullName>
    </submittedName>
</protein>
<keyword evidence="4" id="KW-1185">Reference proteome</keyword>
<feature type="chain" id="PRO_5012187347" evidence="2">
    <location>
        <begin position="17"/>
        <end position="577"/>
    </location>
</feature>
<gene>
    <name evidence="3" type="ORF">SteCoe_16360</name>
</gene>
<accession>A0A1R2C1G2</accession>
<keyword evidence="2" id="KW-0732">Signal</keyword>
<evidence type="ECO:0000313" key="4">
    <source>
        <dbReference type="Proteomes" id="UP000187209"/>
    </source>
</evidence>
<evidence type="ECO:0000313" key="3">
    <source>
        <dbReference type="EMBL" id="OMJ82827.1"/>
    </source>
</evidence>
<reference evidence="3 4" key="1">
    <citation type="submission" date="2016-11" db="EMBL/GenBank/DDBJ databases">
        <title>The macronuclear genome of Stentor coeruleus: a giant cell with tiny introns.</title>
        <authorList>
            <person name="Slabodnick M."/>
            <person name="Ruby J.G."/>
            <person name="Reiff S.B."/>
            <person name="Swart E.C."/>
            <person name="Gosai S."/>
            <person name="Prabakaran S."/>
            <person name="Witkowska E."/>
            <person name="Larue G.E."/>
            <person name="Fisher S."/>
            <person name="Freeman R.M."/>
            <person name="Gunawardena J."/>
            <person name="Chu W."/>
            <person name="Stover N.A."/>
            <person name="Gregory B.D."/>
            <person name="Nowacki M."/>
            <person name="Derisi J."/>
            <person name="Roy S.W."/>
            <person name="Marshall W.F."/>
            <person name="Sood P."/>
        </authorList>
    </citation>
    <scope>NUCLEOTIDE SEQUENCE [LARGE SCALE GENOMIC DNA]</scope>
    <source>
        <strain evidence="3">WM001</strain>
    </source>
</reference>
<feature type="coiled-coil region" evidence="1">
    <location>
        <begin position="461"/>
        <end position="564"/>
    </location>
</feature>
<sequence>MKLALSLFLLLALSFGQEDDTDAIQVELDDDESEMTLDDVEDLEATDETVNMNLEGMWELNLEEAGSAEDSTADEIMTSDLLEELRDLEDIYEDMENFETVTIDGIEYTKEEIAQQIEDLETEIHDTEVAEAALDVDILYYYLENPGNILDYNEAMEAVDELLAVMNDEDIVTIDSVEYNKQQIEDFKAQAEVNKNNALLQLRVDTVNGLVIDDSEDSVETLISGVEQILFWLDDGETVEVEGEIMGEDELNEFIEEYDQVLYDMDEGKELEDQIEDVAVEFLKEKIRIDDYTDENEEIEEVMSLTEDDVEINGEIYTSEALQAIIDTNLGLIQDLQVAYMAEDIMEVFLDKQEAIRLSSEDYEEGIALIQRLVDIMDSTDVVVLDSDEYTQADLIILIEEAENYSDSQNLLATITSLEENIFSDPPTSEEIEDEIVLLEEALTFMDPEAKITIDGVTYSYEEIEALVEEYEILLVETLNNEALQNELGDVQFLLDMFEGTATAEDLELLIVELEELQAEMEDGDTILTSDGDILGEDEIGDIIEDTEVLLDQLEDGEEELLDEEDDVSVLSDAFLA</sequence>
<feature type="coiled-coil region" evidence="1">
    <location>
        <begin position="103"/>
        <end position="130"/>
    </location>
</feature>
<dbReference type="Proteomes" id="UP000187209">
    <property type="component" value="Unassembled WGS sequence"/>
</dbReference>
<evidence type="ECO:0000256" key="1">
    <source>
        <dbReference type="SAM" id="Coils"/>
    </source>
</evidence>
<dbReference type="AlphaFoldDB" id="A0A1R2C1G2"/>
<keyword evidence="1" id="KW-0175">Coiled coil</keyword>
<feature type="signal peptide" evidence="2">
    <location>
        <begin position="1"/>
        <end position="16"/>
    </location>
</feature>
<proteinExistence type="predicted"/>
<evidence type="ECO:0000256" key="2">
    <source>
        <dbReference type="SAM" id="SignalP"/>
    </source>
</evidence>
<comment type="caution">
    <text evidence="3">The sequence shown here is derived from an EMBL/GenBank/DDBJ whole genome shotgun (WGS) entry which is preliminary data.</text>
</comment>
<organism evidence="3 4">
    <name type="scientific">Stentor coeruleus</name>
    <dbReference type="NCBI Taxonomy" id="5963"/>
    <lineage>
        <taxon>Eukaryota</taxon>
        <taxon>Sar</taxon>
        <taxon>Alveolata</taxon>
        <taxon>Ciliophora</taxon>
        <taxon>Postciliodesmatophora</taxon>
        <taxon>Heterotrichea</taxon>
        <taxon>Heterotrichida</taxon>
        <taxon>Stentoridae</taxon>
        <taxon>Stentor</taxon>
    </lineage>
</organism>
<dbReference type="EMBL" id="MPUH01000325">
    <property type="protein sequence ID" value="OMJ82827.1"/>
    <property type="molecule type" value="Genomic_DNA"/>
</dbReference>